<comment type="caution">
    <text evidence="1">The sequence shown here is derived from an EMBL/GenBank/DDBJ whole genome shotgun (WGS) entry which is preliminary data.</text>
</comment>
<protein>
    <submittedName>
        <fullName evidence="1">Uncharacterized protein</fullName>
    </submittedName>
</protein>
<accession>A0A242N441</accession>
<dbReference type="Proteomes" id="UP000195221">
    <property type="component" value="Unassembled WGS sequence"/>
</dbReference>
<sequence length="323" mass="36262">MLSRISHFAGISDTRRELKWTAYRGWNALSMRQGAVELTVVPAIGGRLMSIRHEGVELAYVNDALAGHVPDWSAEQWRTLCGEWDFPLWGGGKTWVAPESDWPERAPQRDLDSGSYEVVSTWFDSRSMGVELLSPVCRQSGLQVRRRIVLSARDGSWTTLHELSNRSEVARPCAIWDVLMLRRPGRVDVVIENAQRDWWESVTPFLAKGPLGDIRESGFVTGSSKHVTTRCTEPIEFKLGIDNSPGVAHVVFDLPEGRHTLSRRFPVFPDARYAHGSPLEVFNAPRLPYFEIESHGPLVVLQPRESTTLSVVEAVTGGVEEHR</sequence>
<name>A0A242N441_CABSO</name>
<dbReference type="AlphaFoldDB" id="A0A242N441"/>
<dbReference type="EMBL" id="NBTZ01000026">
    <property type="protein sequence ID" value="OTP78362.1"/>
    <property type="molecule type" value="Genomic_DNA"/>
</dbReference>
<proteinExistence type="predicted"/>
<reference evidence="1 2" key="1">
    <citation type="submission" date="2017-03" db="EMBL/GenBank/DDBJ databases">
        <title>Genome analysis of strain PAMC 26577.</title>
        <authorList>
            <person name="Oh H.-M."/>
            <person name="Yang J.-A."/>
        </authorList>
    </citation>
    <scope>NUCLEOTIDE SEQUENCE [LARGE SCALE GENOMIC DNA]</scope>
    <source>
        <strain evidence="1 2">PAMC 26577</strain>
    </source>
</reference>
<gene>
    <name evidence="1" type="ORF">PAMC26577_06885</name>
</gene>
<organism evidence="1 2">
    <name type="scientific">Caballeronia sordidicola</name>
    <name type="common">Burkholderia sordidicola</name>
    <dbReference type="NCBI Taxonomy" id="196367"/>
    <lineage>
        <taxon>Bacteria</taxon>
        <taxon>Pseudomonadati</taxon>
        <taxon>Pseudomonadota</taxon>
        <taxon>Betaproteobacteria</taxon>
        <taxon>Burkholderiales</taxon>
        <taxon>Burkholderiaceae</taxon>
        <taxon>Caballeronia</taxon>
    </lineage>
</organism>
<evidence type="ECO:0000313" key="2">
    <source>
        <dbReference type="Proteomes" id="UP000195221"/>
    </source>
</evidence>
<dbReference type="RefSeq" id="WP_119024853.1">
    <property type="nucleotide sequence ID" value="NZ_MSRG01000012.1"/>
</dbReference>
<evidence type="ECO:0000313" key="1">
    <source>
        <dbReference type="EMBL" id="OTP78362.1"/>
    </source>
</evidence>